<reference evidence="3 4" key="1">
    <citation type="journal article" date="2015" name="Genome Announc.">
        <title>Complete Genome of Geobacter pickeringii G13T, a Metal-Reducing Isolate from Sedimentary Kaolin Deposits.</title>
        <authorList>
            <person name="Badalamenti J.P."/>
            <person name="Bond D.R."/>
        </authorList>
    </citation>
    <scope>NUCLEOTIDE SEQUENCE [LARGE SCALE GENOMIC DNA]</scope>
    <source>
        <strain evidence="3 4">G13</strain>
    </source>
</reference>
<evidence type="ECO:0000313" key="3">
    <source>
        <dbReference type="EMBL" id="AJE03222.1"/>
    </source>
</evidence>
<feature type="chain" id="PRO_5002098845" evidence="1">
    <location>
        <begin position="20"/>
        <end position="233"/>
    </location>
</feature>
<evidence type="ECO:0000259" key="2">
    <source>
        <dbReference type="Pfam" id="PF01551"/>
    </source>
</evidence>
<dbReference type="RefSeq" id="WP_039741816.1">
    <property type="nucleotide sequence ID" value="NZ_CP009788.1"/>
</dbReference>
<dbReference type="PANTHER" id="PTHR21666:SF270">
    <property type="entry name" value="MUREIN HYDROLASE ACTIVATOR ENVC"/>
    <property type="match status" value="1"/>
</dbReference>
<organism evidence="3 4">
    <name type="scientific">Geobacter pickeringii</name>
    <dbReference type="NCBI Taxonomy" id="345632"/>
    <lineage>
        <taxon>Bacteria</taxon>
        <taxon>Pseudomonadati</taxon>
        <taxon>Thermodesulfobacteriota</taxon>
        <taxon>Desulfuromonadia</taxon>
        <taxon>Geobacterales</taxon>
        <taxon>Geobacteraceae</taxon>
        <taxon>Geobacter</taxon>
    </lineage>
</organism>
<dbReference type="InterPro" id="IPR016047">
    <property type="entry name" value="M23ase_b-sheet_dom"/>
</dbReference>
<dbReference type="GO" id="GO:0004222">
    <property type="term" value="F:metalloendopeptidase activity"/>
    <property type="evidence" value="ECO:0007669"/>
    <property type="project" value="TreeGrafter"/>
</dbReference>
<dbReference type="SUPFAM" id="SSF51261">
    <property type="entry name" value="Duplicated hybrid motif"/>
    <property type="match status" value="1"/>
</dbReference>
<name>A0A0B5B9H9_9BACT</name>
<dbReference type="Pfam" id="PF01551">
    <property type="entry name" value="Peptidase_M23"/>
    <property type="match status" value="1"/>
</dbReference>
<protein>
    <submittedName>
        <fullName evidence="3">Peptidase M23</fullName>
    </submittedName>
</protein>
<evidence type="ECO:0000313" key="4">
    <source>
        <dbReference type="Proteomes" id="UP000057609"/>
    </source>
</evidence>
<dbReference type="EMBL" id="CP009788">
    <property type="protein sequence ID" value="AJE03222.1"/>
    <property type="molecule type" value="Genomic_DNA"/>
</dbReference>
<dbReference type="CDD" id="cd12797">
    <property type="entry name" value="M23_peptidase"/>
    <property type="match status" value="1"/>
</dbReference>
<sequence length="233" mass="25781">MRFLLALLITLSLALPAHAGICDDWDLLEKKVRDGAIGKEAAREEIVGLHGRLLATYRDGDARPAPLVFPVQGYGPRAIGGRRGNGYQPAGYRFYDGNRHGGHPAHDIFIRDRNQDGRDDATGEPVSIVSASAGVVVATNPQWERPSRIRGGKYVWVLDPATERYYYYAHLAEVKVAPGQRVEAGTVVGILGRTGRNAYPRRSPTHLHFMCLDFDGGRMTPRNTYRELLPALH</sequence>
<dbReference type="KEGG" id="gpi:GPICK_07500"/>
<proteinExistence type="predicted"/>
<keyword evidence="1" id="KW-0732">Signal</keyword>
<dbReference type="STRING" id="345632.GPICK_07500"/>
<dbReference type="Gene3D" id="2.70.70.10">
    <property type="entry name" value="Glucose Permease (Domain IIA)"/>
    <property type="match status" value="1"/>
</dbReference>
<evidence type="ECO:0000256" key="1">
    <source>
        <dbReference type="SAM" id="SignalP"/>
    </source>
</evidence>
<dbReference type="PANTHER" id="PTHR21666">
    <property type="entry name" value="PEPTIDASE-RELATED"/>
    <property type="match status" value="1"/>
</dbReference>
<feature type="signal peptide" evidence="1">
    <location>
        <begin position="1"/>
        <end position="19"/>
    </location>
</feature>
<gene>
    <name evidence="3" type="ORF">GPICK_07500</name>
</gene>
<dbReference type="AlphaFoldDB" id="A0A0B5B9H9"/>
<accession>A0A0B5B9H9</accession>
<dbReference type="InterPro" id="IPR011055">
    <property type="entry name" value="Dup_hybrid_motif"/>
</dbReference>
<dbReference type="InterPro" id="IPR050570">
    <property type="entry name" value="Cell_wall_metabolism_enzyme"/>
</dbReference>
<feature type="domain" description="M23ase beta-sheet core" evidence="2">
    <location>
        <begin position="120"/>
        <end position="211"/>
    </location>
</feature>
<dbReference type="HOGENOM" id="CLU_089250_0_0_7"/>
<keyword evidence="4" id="KW-1185">Reference proteome</keyword>
<dbReference type="Proteomes" id="UP000057609">
    <property type="component" value="Chromosome"/>
</dbReference>
<dbReference type="OrthoDB" id="794469at2"/>